<name>A0A3B0XJI2_9ZZZZ</name>
<protein>
    <submittedName>
        <fullName evidence="1">Uncharacterized protein</fullName>
    </submittedName>
</protein>
<dbReference type="EMBL" id="UOFH01000403">
    <property type="protein sequence ID" value="VAW67731.1"/>
    <property type="molecule type" value="Genomic_DNA"/>
</dbReference>
<feature type="non-terminal residue" evidence="1">
    <location>
        <position position="734"/>
    </location>
</feature>
<evidence type="ECO:0000313" key="1">
    <source>
        <dbReference type="EMBL" id="VAW67731.1"/>
    </source>
</evidence>
<dbReference type="Pfam" id="PF05990">
    <property type="entry name" value="DUF900"/>
    <property type="match status" value="1"/>
</dbReference>
<proteinExistence type="predicted"/>
<organism evidence="1">
    <name type="scientific">hydrothermal vent metagenome</name>
    <dbReference type="NCBI Taxonomy" id="652676"/>
    <lineage>
        <taxon>unclassified sequences</taxon>
        <taxon>metagenomes</taxon>
        <taxon>ecological metagenomes</taxon>
    </lineage>
</organism>
<gene>
    <name evidence="1" type="ORF">MNBD_GAMMA08-2440</name>
</gene>
<accession>A0A3B0XJI2</accession>
<dbReference type="AlphaFoldDB" id="A0A3B0XJI2"/>
<dbReference type="InterPro" id="IPR010297">
    <property type="entry name" value="DUF900_hydrolase"/>
</dbReference>
<reference evidence="1" key="1">
    <citation type="submission" date="2018-06" db="EMBL/GenBank/DDBJ databases">
        <authorList>
            <person name="Zhirakovskaya E."/>
        </authorList>
    </citation>
    <scope>NUCLEOTIDE SEQUENCE</scope>
</reference>
<sequence length="734" mass="82114">MIIYNKKTVKILFFVCFFSITSVFQAGVAFAKKTQVIFSTTVVDIAVDLNRDGKVEFTQWEYTEGEQYEGCTEIDNNRTPTDKTTPLRPYRFWLNNDLDLVNHNGSSDNDFRSCDGQPTDDSDNQICEVWDENPLGGTKTNTSVAYIDNIENIRDLEDFTPLAIMTNKHTMDRLKSGELQLLLSAKGVSVKLFKSTWSDFGNNRAHGYIADKSIALAQVTEANRSIQNIEALTSGGGDVLITKKYINRNEKEGVLKFIFEGVSASAGCELNSAECYVQVKVVETANNDVVLAESKLYLDLHDIKDFYELATAGTAENGNNLKFEAVYDGSPVVTVNTEQLAIFDCIAKNEIINRTRAIQIHGWRMRDTEKLNFADTSFKRLYWSGYQGRFSAMTWPTGWHVKPAHVYSILGQLSFILGNQQNYDNSESVARKVGEELALWLLGKRKDNEEIYLIVHSMGNVVVSEALKKSLVGLLVDGYAATNAATAAGAYDSNAIDLNIEKSWRTFNLTADSEPDNDYDMPPDVYRFDLTDSDDQLKHGPTTDEATTALIDQGYLSYYQNISAKANGRIVNFYNPADSALAGWQLNQKTKPDFADGDTWVYLNKNKCPNIDRLNLNVLFSKDDCALGLAVINPVTSRFFSWNKNKVNVGREFIWGNLNDRADIMAHIIPARTKALGQDEILGEVKNNFGLGFTKSNQDHSAVFHGYFGAPDKNRKAYWSSVLSEVFGFPPGTD</sequence>